<dbReference type="Pfam" id="PF08646">
    <property type="entry name" value="Rep_fac-A_C"/>
    <property type="match status" value="1"/>
</dbReference>
<dbReference type="RefSeq" id="XP_071917017.1">
    <property type="nucleotide sequence ID" value="XM_072060916.1"/>
</dbReference>
<name>A0ABM4VBW6_COFAR</name>
<dbReference type="Proteomes" id="UP001652660">
    <property type="component" value="Chromosome 8e"/>
</dbReference>
<keyword evidence="2" id="KW-1185">Reference proteome</keyword>
<dbReference type="PANTHER" id="PTHR47165:SF4">
    <property type="entry name" value="OS03G0429900 PROTEIN"/>
    <property type="match status" value="1"/>
</dbReference>
<accession>A0ABM4VBW6</accession>
<dbReference type="SUPFAM" id="SSF50249">
    <property type="entry name" value="Nucleic acid-binding proteins"/>
    <property type="match status" value="3"/>
</dbReference>
<dbReference type="PANTHER" id="PTHR47165">
    <property type="entry name" value="OS03G0429900 PROTEIN"/>
    <property type="match status" value="1"/>
</dbReference>
<dbReference type="GeneID" id="140012640"/>
<evidence type="ECO:0000313" key="2">
    <source>
        <dbReference type="Proteomes" id="UP001652660"/>
    </source>
</evidence>
<organism evidence="2 3">
    <name type="scientific">Coffea arabica</name>
    <name type="common">Arabian coffee</name>
    <dbReference type="NCBI Taxonomy" id="13443"/>
    <lineage>
        <taxon>Eukaryota</taxon>
        <taxon>Viridiplantae</taxon>
        <taxon>Streptophyta</taxon>
        <taxon>Embryophyta</taxon>
        <taxon>Tracheophyta</taxon>
        <taxon>Spermatophyta</taxon>
        <taxon>Magnoliopsida</taxon>
        <taxon>eudicotyledons</taxon>
        <taxon>Gunneridae</taxon>
        <taxon>Pentapetalae</taxon>
        <taxon>asterids</taxon>
        <taxon>lamiids</taxon>
        <taxon>Gentianales</taxon>
        <taxon>Rubiaceae</taxon>
        <taxon>Ixoroideae</taxon>
        <taxon>Gardenieae complex</taxon>
        <taxon>Bertiereae - Coffeeae clade</taxon>
        <taxon>Coffeeae</taxon>
        <taxon>Coffea</taxon>
    </lineage>
</organism>
<feature type="domain" description="Replication factor A C-terminal" evidence="1">
    <location>
        <begin position="322"/>
        <end position="445"/>
    </location>
</feature>
<evidence type="ECO:0000313" key="3">
    <source>
        <dbReference type="RefSeq" id="XP_071917017.1"/>
    </source>
</evidence>
<sequence>MATVLSIADVEVGMEKWTAKVTAQEKQQVTSSISTPTRNQKFIFIDFEGSKVEGIIFNSDIAIMSPRIEVYKKYLISNAQVKRILDNFRTTELTKQWIITSRTIIEEIVDDEDVIAAKFTYTKFRDLAQYMDRKDISVGLLLQFLSLDIMGIVIAALDERNVTINSKEARVQKLVIVNEELQTLMLSMWNAFIDNEGSKIISDIQNYPVLIGRRLNVQNYNGVALSTWFDSAVLVNPPIQEAMELKNCQKDLRAGFTLIIFDLRASRNAKCLADIVEKRTYNRYNPDISCQADQKTTDISNISSKHKNVWVKASFSFENIFQKFWYIGCEKCFGSTSADYGAQFMCNTCKQKHKAEPRCKFDVDLSDDTGIVTATLFGDLAEKLLTFTAKEAMEHYFQNTALPLEILHEDIKSKKFLACIRPVQVPLADAKQRFTMVYYKEVSHDQVSIIDSSEQTLISPSAGETSSSKAKVCLLQKLDASAENMQLSSEALQSSPRKKPRQA</sequence>
<gene>
    <name evidence="3" type="primary">LOC140012640</name>
</gene>
<dbReference type="Gene3D" id="2.40.50.140">
    <property type="entry name" value="Nucleic acid-binding proteins"/>
    <property type="match status" value="3"/>
</dbReference>
<dbReference type="InterPro" id="IPR012340">
    <property type="entry name" value="NA-bd_OB-fold"/>
</dbReference>
<proteinExistence type="predicted"/>
<evidence type="ECO:0000259" key="1">
    <source>
        <dbReference type="Pfam" id="PF08646"/>
    </source>
</evidence>
<reference evidence="3" key="1">
    <citation type="submission" date="2025-08" db="UniProtKB">
        <authorList>
            <consortium name="RefSeq"/>
        </authorList>
    </citation>
    <scope>IDENTIFICATION</scope>
    <source>
        <tissue evidence="3">Leaves</tissue>
    </source>
</reference>
<protein>
    <submittedName>
        <fullName evidence="3">Replication protein A 70 kDa DNA-binding subunit B-like</fullName>
    </submittedName>
</protein>
<dbReference type="InterPro" id="IPR013955">
    <property type="entry name" value="Rep_factor-A_C"/>
</dbReference>